<dbReference type="Gene3D" id="1.20.1270.20">
    <property type="match status" value="2"/>
</dbReference>
<dbReference type="NCBIfam" id="NF003658">
    <property type="entry name" value="PRK05290.1"/>
    <property type="match status" value="1"/>
</dbReference>
<dbReference type="InterPro" id="IPR011254">
    <property type="entry name" value="Prismane-like_sf"/>
</dbReference>
<dbReference type="GO" id="GO:0046872">
    <property type="term" value="F:metal ion binding"/>
    <property type="evidence" value="ECO:0007669"/>
    <property type="project" value="UniProtKB-KW"/>
</dbReference>
<reference evidence="6" key="1">
    <citation type="submission" date="2021-01" db="EMBL/GenBank/DDBJ databases">
        <authorList>
            <person name="Corre E."/>
            <person name="Pelletier E."/>
            <person name="Niang G."/>
            <person name="Scheremetjew M."/>
            <person name="Finn R."/>
            <person name="Kale V."/>
            <person name="Holt S."/>
            <person name="Cochrane G."/>
            <person name="Meng A."/>
            <person name="Brown T."/>
            <person name="Cohen L."/>
        </authorList>
    </citation>
    <scope>NUCLEOTIDE SEQUENCE</scope>
</reference>
<sequence>MMRMRQASKATLYSLFRVRRFALPMMRRTSTALSTSASFIEESRESHPSMFCYQCEQTAYGKGCSTVGLCGKRPKVAALQDLLVHQTKGISQYAHAARQLDANASDSEVDRFTLKALFATMTNVNNHRRRFVELVEEADLMKVRAKKLYLQVGGVSSLQGPASFRPAGCDESTLIEDSERIASILARSGHVDEDTLGMIELVTYGLKGTAAYAEHAACLGYVSDEVFAGLHRGLSALTDCNASVSKLMPLALDVGALNLSVMALLERAHQETYGKMEPTEAQTTPVPGKAILVSGHDIKDLQDILEQTAGTGIHVYTHGELLPALAYPALKKHSHLIGHFGRAWQHQRADFAMFPGPIVMTSNCMMEPRTRYVSRLFSRSVVGWPGVQHLENTDYSTVVDAARLLPGWTQDTIDDYGHKKPLRTGFGADTVSANMDKIIDAVKAGSIKHFFMIGGCDGVVGRRSYFQELATSTPLDSVIFTAGCGKFRFNHLDLWNIDGIPRMMDMGQCNDTYGVLRVAQQLKDALGKEHINELPLSFALSWFEQKSVAVLLTLLHLGIKNIHLGPAMPAFLTPNLRAHLVDQFRLTPIGDAKADASKLAAMPENQ</sequence>
<dbReference type="EMBL" id="HBFQ01023371">
    <property type="protein sequence ID" value="CAD8842072.1"/>
    <property type="molecule type" value="Transcribed_RNA"/>
</dbReference>
<dbReference type="GO" id="GO:0042542">
    <property type="term" value="P:response to hydrogen peroxide"/>
    <property type="evidence" value="ECO:0007669"/>
    <property type="project" value="TreeGrafter"/>
</dbReference>
<dbReference type="NCBIfam" id="TIGR01703">
    <property type="entry name" value="hybrid_clust"/>
    <property type="match status" value="1"/>
</dbReference>
<dbReference type="Gene3D" id="3.40.50.2030">
    <property type="match status" value="2"/>
</dbReference>
<dbReference type="AlphaFoldDB" id="A0A7S1A413"/>
<dbReference type="SUPFAM" id="SSF56821">
    <property type="entry name" value="Prismane protein-like"/>
    <property type="match status" value="1"/>
</dbReference>
<keyword evidence="4" id="KW-0408">Iron</keyword>
<dbReference type="InterPro" id="IPR016100">
    <property type="entry name" value="Prismane_a-bundle"/>
</dbReference>
<dbReference type="GO" id="GO:0050418">
    <property type="term" value="F:hydroxylamine reductase activity"/>
    <property type="evidence" value="ECO:0007669"/>
    <property type="project" value="TreeGrafter"/>
</dbReference>
<protein>
    <recommendedName>
        <fullName evidence="7">Hydroxylamine reductase</fullName>
    </recommendedName>
</protein>
<evidence type="ECO:0000256" key="3">
    <source>
        <dbReference type="ARBA" id="ARBA00023002"/>
    </source>
</evidence>
<keyword evidence="1" id="KW-0963">Cytoplasm</keyword>
<evidence type="ECO:0008006" key="7">
    <source>
        <dbReference type="Google" id="ProtNLM"/>
    </source>
</evidence>
<keyword evidence="3" id="KW-0560">Oxidoreductase</keyword>
<gene>
    <name evidence="6" type="ORF">NSCI0253_LOCUS16420</name>
</gene>
<evidence type="ECO:0000313" key="6">
    <source>
        <dbReference type="EMBL" id="CAD8842072.1"/>
    </source>
</evidence>
<dbReference type="GO" id="GO:0005737">
    <property type="term" value="C:cytoplasm"/>
    <property type="evidence" value="ECO:0007669"/>
    <property type="project" value="InterPro"/>
</dbReference>
<dbReference type="InterPro" id="IPR016099">
    <property type="entry name" value="Prismane-like_a/b-sand"/>
</dbReference>
<dbReference type="GO" id="GO:0004601">
    <property type="term" value="F:peroxidase activity"/>
    <property type="evidence" value="ECO:0007669"/>
    <property type="project" value="TreeGrafter"/>
</dbReference>
<keyword evidence="5" id="KW-0411">Iron-sulfur</keyword>
<evidence type="ECO:0000256" key="5">
    <source>
        <dbReference type="ARBA" id="ARBA00023014"/>
    </source>
</evidence>
<dbReference type="Pfam" id="PF03063">
    <property type="entry name" value="Prismane"/>
    <property type="match status" value="1"/>
</dbReference>
<dbReference type="HAMAP" id="MF_00069">
    <property type="entry name" value="Hydroxylam_reduct"/>
    <property type="match status" value="1"/>
</dbReference>
<proteinExistence type="inferred from homology"/>
<evidence type="ECO:0000256" key="1">
    <source>
        <dbReference type="ARBA" id="ARBA00022490"/>
    </source>
</evidence>
<evidence type="ECO:0000256" key="2">
    <source>
        <dbReference type="ARBA" id="ARBA00022723"/>
    </source>
</evidence>
<dbReference type="PANTHER" id="PTHR30109">
    <property type="entry name" value="HYDROXYLAMINE REDUCTASE"/>
    <property type="match status" value="1"/>
</dbReference>
<dbReference type="GO" id="GO:0051536">
    <property type="term" value="F:iron-sulfur cluster binding"/>
    <property type="evidence" value="ECO:0007669"/>
    <property type="project" value="UniProtKB-KW"/>
</dbReference>
<accession>A0A7S1A413</accession>
<dbReference type="PANTHER" id="PTHR30109:SF0">
    <property type="entry name" value="HYDROXYLAMINE REDUCTASE"/>
    <property type="match status" value="1"/>
</dbReference>
<dbReference type="InterPro" id="IPR004137">
    <property type="entry name" value="HCP/CODH"/>
</dbReference>
<dbReference type="InterPro" id="IPR010048">
    <property type="entry name" value="Hydroxylam_reduct"/>
</dbReference>
<evidence type="ECO:0000256" key="4">
    <source>
        <dbReference type="ARBA" id="ARBA00023004"/>
    </source>
</evidence>
<name>A0A7S1A413_NOCSC</name>
<organism evidence="6">
    <name type="scientific">Noctiluca scintillans</name>
    <name type="common">Sea sparkle</name>
    <name type="synonym">Red tide dinoflagellate</name>
    <dbReference type="NCBI Taxonomy" id="2966"/>
    <lineage>
        <taxon>Eukaryota</taxon>
        <taxon>Sar</taxon>
        <taxon>Alveolata</taxon>
        <taxon>Dinophyceae</taxon>
        <taxon>Noctilucales</taxon>
        <taxon>Noctilucaceae</taxon>
        <taxon>Noctiluca</taxon>
    </lineage>
</organism>
<keyword evidence="2" id="KW-0479">Metal-binding</keyword>